<comment type="caution">
    <text evidence="6">The sequence shown here is derived from an EMBL/GenBank/DDBJ whole genome shotgun (WGS) entry which is preliminary data.</text>
</comment>
<comment type="similarity">
    <text evidence="1">Belongs to the thiolase-like superfamily. Chalcone/stilbene synthases family.</text>
</comment>
<dbReference type="InterPro" id="IPR011141">
    <property type="entry name" value="Polyketide_synthase_type-III"/>
</dbReference>
<dbReference type="PANTHER" id="PTHR11877:SF99">
    <property type="entry name" value="1,3,6,8-TETRAHYDROXYNAPHTHALENE SYNTHASE"/>
    <property type="match status" value="1"/>
</dbReference>
<dbReference type="SUPFAM" id="SSF53901">
    <property type="entry name" value="Thiolase-like"/>
    <property type="match status" value="1"/>
</dbReference>
<accession>A0ABT5GN98</accession>
<keyword evidence="3" id="KW-0012">Acyltransferase</keyword>
<evidence type="ECO:0000313" key="6">
    <source>
        <dbReference type="EMBL" id="MDC5699136.1"/>
    </source>
</evidence>
<dbReference type="Proteomes" id="UP001150259">
    <property type="component" value="Unassembled WGS sequence"/>
</dbReference>
<keyword evidence="2" id="KW-0808">Transferase</keyword>
<evidence type="ECO:0000256" key="2">
    <source>
        <dbReference type="ARBA" id="ARBA00022679"/>
    </source>
</evidence>
<dbReference type="EMBL" id="JAPFQL010000111">
    <property type="protein sequence ID" value="MDC5699136.1"/>
    <property type="molecule type" value="Genomic_DNA"/>
</dbReference>
<dbReference type="CDD" id="cd00831">
    <property type="entry name" value="CHS_like"/>
    <property type="match status" value="1"/>
</dbReference>
<evidence type="ECO:0000259" key="5">
    <source>
        <dbReference type="Pfam" id="PF08392"/>
    </source>
</evidence>
<dbReference type="PIRSF" id="PIRSF000451">
    <property type="entry name" value="PKS_III"/>
    <property type="match status" value="1"/>
</dbReference>
<proteinExistence type="inferred from homology"/>
<dbReference type="InterPro" id="IPR013601">
    <property type="entry name" value="FAE1_typ3_polyketide_synth"/>
</dbReference>
<feature type="domain" description="Chalcone/stilbene synthase C-terminal" evidence="4">
    <location>
        <begin position="222"/>
        <end position="356"/>
    </location>
</feature>
<dbReference type="PANTHER" id="PTHR11877">
    <property type="entry name" value="HYDROXYMETHYLGLUTARYL-COA SYNTHASE"/>
    <property type="match status" value="1"/>
</dbReference>
<dbReference type="Pfam" id="PF02797">
    <property type="entry name" value="Chal_sti_synt_C"/>
    <property type="match status" value="1"/>
</dbReference>
<keyword evidence="7" id="KW-1185">Reference proteome</keyword>
<dbReference type="InterPro" id="IPR016039">
    <property type="entry name" value="Thiolase-like"/>
</dbReference>
<name>A0ABT5GN98_9MICO</name>
<dbReference type="RefSeq" id="WP_272463694.1">
    <property type="nucleotide sequence ID" value="NZ_JAPFQL010000111.1"/>
</dbReference>
<dbReference type="Pfam" id="PF08392">
    <property type="entry name" value="FAE1_CUT1_RppA"/>
    <property type="match status" value="1"/>
</dbReference>
<evidence type="ECO:0000256" key="3">
    <source>
        <dbReference type="ARBA" id="ARBA00023315"/>
    </source>
</evidence>
<organism evidence="6 7">
    <name type="scientific">Intrasporangium calvum</name>
    <dbReference type="NCBI Taxonomy" id="53358"/>
    <lineage>
        <taxon>Bacteria</taxon>
        <taxon>Bacillati</taxon>
        <taxon>Actinomycetota</taxon>
        <taxon>Actinomycetes</taxon>
        <taxon>Micrococcales</taxon>
        <taxon>Intrasporangiaceae</taxon>
        <taxon>Intrasporangium</taxon>
    </lineage>
</organism>
<reference evidence="6 7" key="1">
    <citation type="submission" date="2022-11" db="EMBL/GenBank/DDBJ databases">
        <title>Anaerobic phenanthrene biodegradation by a DNRA strain PheN6.</title>
        <authorList>
            <person name="Zhang Z."/>
        </authorList>
    </citation>
    <scope>NUCLEOTIDE SEQUENCE [LARGE SCALE GENOMIC DNA]</scope>
    <source>
        <strain evidence="6 7">PheN6</strain>
    </source>
</reference>
<protein>
    <submittedName>
        <fullName evidence="6">Type III polyketide synthase</fullName>
    </submittedName>
</protein>
<sequence length="358" mass="37571">MSHLAAVQGVLPEHPYAQAEITAAFADVLGSTGSDRALLERLHANAGVSQRHLALPLERYWQLADFGEANDEFIRVATDLGGTAVTKALAAAGLHPGDVDLIVSTTITGLAVPSLEARIAGAIGLREDIKRLPLVGLGCVAGAAGIARVHDYLLGHPHDVAVLLSVELCSLTVQRDDSSVANLVASGLFGDGAAAVVLVGEGRAAEHAGAADQPRVVATRSRLYADTERAMGWDVGATGLRIVLGAEVPDLVRANVRGDVDRFLADHDLDRSDIGWWVAHPGGPKVLDAMQEALEVEREALGVTWRSLDRIGNLSSASVLHVLADTLRDHTPEPGSWGVLLAMGPGFCLELVLLRAAD</sequence>
<feature type="domain" description="FAE" evidence="5">
    <location>
        <begin position="82"/>
        <end position="207"/>
    </location>
</feature>
<gene>
    <name evidence="6" type="ORF">OO014_17950</name>
</gene>
<evidence type="ECO:0000259" key="4">
    <source>
        <dbReference type="Pfam" id="PF02797"/>
    </source>
</evidence>
<dbReference type="Gene3D" id="3.40.47.10">
    <property type="match status" value="2"/>
</dbReference>
<evidence type="ECO:0000256" key="1">
    <source>
        <dbReference type="ARBA" id="ARBA00005531"/>
    </source>
</evidence>
<evidence type="ECO:0000313" key="7">
    <source>
        <dbReference type="Proteomes" id="UP001150259"/>
    </source>
</evidence>
<dbReference type="InterPro" id="IPR012328">
    <property type="entry name" value="Chalcone/stilbene_synt_C"/>
</dbReference>